<dbReference type="eggNOG" id="ENOG502SHWY">
    <property type="taxonomic scope" value="Eukaryota"/>
</dbReference>
<dbReference type="OMA" id="FPALRWN"/>
<evidence type="ECO:0000256" key="1">
    <source>
        <dbReference type="ARBA" id="ARBA00022737"/>
    </source>
</evidence>
<dbReference type="InterPro" id="IPR056884">
    <property type="entry name" value="NPHP3-like_N"/>
</dbReference>
<keyword evidence="1" id="KW-0677">Repeat</keyword>
<keyword evidence="5" id="KW-1185">Reference proteome</keyword>
<evidence type="ECO:0000313" key="4">
    <source>
        <dbReference type="EMBL" id="EGX91301.1"/>
    </source>
</evidence>
<feature type="compositionally biased region" description="Acidic residues" evidence="2">
    <location>
        <begin position="75"/>
        <end position="87"/>
    </location>
</feature>
<evidence type="ECO:0000259" key="3">
    <source>
        <dbReference type="PROSITE" id="PS50837"/>
    </source>
</evidence>
<dbReference type="Proteomes" id="UP000001610">
    <property type="component" value="Unassembled WGS sequence"/>
</dbReference>
<evidence type="ECO:0000256" key="2">
    <source>
        <dbReference type="SAM" id="MobiDB-lite"/>
    </source>
</evidence>
<dbReference type="Pfam" id="PF25053">
    <property type="entry name" value="DUF7791"/>
    <property type="match status" value="1"/>
</dbReference>
<dbReference type="Gene3D" id="3.40.50.300">
    <property type="entry name" value="P-loop containing nucleotide triphosphate hydrolases"/>
    <property type="match status" value="1"/>
</dbReference>
<organism evidence="4 5">
    <name type="scientific">Cordyceps militaris (strain CM01)</name>
    <name type="common">Caterpillar fungus</name>
    <dbReference type="NCBI Taxonomy" id="983644"/>
    <lineage>
        <taxon>Eukaryota</taxon>
        <taxon>Fungi</taxon>
        <taxon>Dikarya</taxon>
        <taxon>Ascomycota</taxon>
        <taxon>Pezizomycotina</taxon>
        <taxon>Sordariomycetes</taxon>
        <taxon>Hypocreomycetidae</taxon>
        <taxon>Hypocreales</taxon>
        <taxon>Cordycipitaceae</taxon>
        <taxon>Cordyceps</taxon>
    </lineage>
</organism>
<dbReference type="VEuPathDB" id="FungiDB:CCM_05459"/>
<feature type="region of interest" description="Disordered" evidence="2">
    <location>
        <begin position="70"/>
        <end position="100"/>
    </location>
</feature>
<dbReference type="GeneID" id="18167477"/>
<dbReference type="PANTHER" id="PTHR10039:SF5">
    <property type="entry name" value="NACHT DOMAIN-CONTAINING PROTEIN"/>
    <property type="match status" value="1"/>
</dbReference>
<accession>G3JJR1</accession>
<dbReference type="AlphaFoldDB" id="G3JJR1"/>
<feature type="domain" description="NACHT" evidence="3">
    <location>
        <begin position="321"/>
        <end position="478"/>
    </location>
</feature>
<proteinExistence type="predicted"/>
<dbReference type="OrthoDB" id="443402at2759"/>
<name>G3JJR1_CORMM</name>
<dbReference type="HOGENOM" id="CLU_002341_6_1_1"/>
<reference evidence="4 5" key="1">
    <citation type="journal article" date="2011" name="Genome Biol.">
        <title>Genome sequence of the insect pathogenic fungus Cordyceps militaris, a valued traditional Chinese medicine.</title>
        <authorList>
            <person name="Zheng P."/>
            <person name="Xia Y."/>
            <person name="Xiao G."/>
            <person name="Xiong C."/>
            <person name="Hu X."/>
            <person name="Zhang S."/>
            <person name="Zheng H."/>
            <person name="Huang Y."/>
            <person name="Zhou Y."/>
            <person name="Wang S."/>
            <person name="Zhao G.P."/>
            <person name="Liu X."/>
            <person name="St Leger R.J."/>
            <person name="Wang C."/>
        </authorList>
    </citation>
    <scope>NUCLEOTIDE SEQUENCE [LARGE SCALE GENOMIC DNA]</scope>
    <source>
        <strain evidence="4 5">CM01</strain>
    </source>
</reference>
<dbReference type="InterPro" id="IPR056693">
    <property type="entry name" value="DUF7791"/>
</dbReference>
<dbReference type="PANTHER" id="PTHR10039">
    <property type="entry name" value="AMELOGENIN"/>
    <property type="match status" value="1"/>
</dbReference>
<dbReference type="RefSeq" id="XP_006670666.1">
    <property type="nucleotide sequence ID" value="XM_006670603.1"/>
</dbReference>
<dbReference type="InterPro" id="IPR007111">
    <property type="entry name" value="NACHT_NTPase"/>
</dbReference>
<dbReference type="KEGG" id="cmt:CCM_05459"/>
<dbReference type="SUPFAM" id="SSF52540">
    <property type="entry name" value="P-loop containing nucleoside triphosphate hydrolases"/>
    <property type="match status" value="1"/>
</dbReference>
<sequence>MYRANAPAPPRDISRSLVFSSCILHLASSFLLVVDFVKHSKMHDLSLLRGVAYSCALAAGLAGVGCRPPSQTYDSDTDANEGSDTDTDANKGSDTKQSQRLQDSLNELQSSLEAYMSDTQQHRHQDDVSAVKELATSCKTLCGRILAAVHTIRGPKRVGTSLNTWRSSLPAVRTSRQAFELRKLSERLQDVQTILALQLNKISSRKLQCRKSDRLKSISGLLRTLETRLRALQHDSSQNAPSLDDIALFQSQIQHITDQQQHIQRDHAVLKSLAFRSNVARHDTIPAAHQRTFAWVFAASPRQDTDSSSPGLRVWLEQGSGIFWVSGKPGAGKSTLIKYIADDARTQEALSKWSAPKKSVIVSHYFWCAGTLLQRSHNGLLQTLLFDMLRQLSDAIHLLLPERWRAPEAAVWTLADLHQALESIVQHPHLPVKLCFFIDGLDEFQGDHLALCHELLALSKSDNVKLCLSSRPWSVFEEAFEDGKRGHLRLHDVTKTDIVHFVLDRFAQYPEITKNLTLDDLTIIALEMSERSQGVFLWVSLATKCLLETLMVEDSLSSLLNRLRQYPPELDDLFTYNLEAIPTSKQARMATSFLITQVAEKPLDLGMYYFHEMEFSDPDYVLTLSPDPPSRLEYRRQLSHTTHQLETLCRGLVAVDQKTKVVNCLHRTVRDYLDQPQTKDLLNSKAPLGFAPSLCLLRAAAAWAKSSRATMSEEPRSEFVSSITSLLAAAAQLQGAEDVALCHRLLDHLDGCLVAKGPGAEESLQILRAQVVGHRVWKYLSGVDARRPRYFAVLEVPPLVLALFPDYEIGEVRERRPRWDYDTRQTVTCLLEQGQDPNKPFSTAETLGTKMEKTPWSVLCEHVLPQHDEAHTGTIRKVQAQLMAALDTGILAAFLRHGANANARCERPGKPVSVAATDYLLHAFRLCKDEDQVLKALYLEHVHWFAPKDRDYLSAVMDDFSRLMEKTRGQNGSAFLQQMSEKLLATPTQLQHGDR</sequence>
<dbReference type="InParanoid" id="G3JJR1"/>
<dbReference type="EMBL" id="JH126402">
    <property type="protein sequence ID" value="EGX91301.1"/>
    <property type="molecule type" value="Genomic_DNA"/>
</dbReference>
<dbReference type="InterPro" id="IPR027417">
    <property type="entry name" value="P-loop_NTPase"/>
</dbReference>
<gene>
    <name evidence="4" type="ORF">CCM_05459</name>
</gene>
<protein>
    <submittedName>
        <fullName evidence="4">NACHT nucleoside triphosphatase</fullName>
    </submittedName>
</protein>
<dbReference type="Pfam" id="PF24883">
    <property type="entry name" value="NPHP3_N"/>
    <property type="match status" value="1"/>
</dbReference>
<dbReference type="PROSITE" id="PS50837">
    <property type="entry name" value="NACHT"/>
    <property type="match status" value="1"/>
</dbReference>
<evidence type="ECO:0000313" key="5">
    <source>
        <dbReference type="Proteomes" id="UP000001610"/>
    </source>
</evidence>